<accession>A0A110BK87</accession>
<sequence>MEPCLFRHGKTVIFLLMNLRKCKLQWSHVFSDMVRLQSTNCTDRRITASMEPCLFRHGKPASLESREAAQTSFNGAMSFQTW</sequence>
<protein>
    <submittedName>
        <fullName evidence="1">Uncharacterized protein</fullName>
    </submittedName>
</protein>
<dbReference type="AlphaFoldDB" id="A0A110BK87"/>
<name>A0A110BK87_9EURY</name>
<dbReference type="EMBL" id="LT158599">
    <property type="protein sequence ID" value="CVK34506.1"/>
    <property type="molecule type" value="Genomic_DNA"/>
</dbReference>
<dbReference type="KEGG" id="mema:MMAB1_3293"/>
<proteinExistence type="predicted"/>
<evidence type="ECO:0000313" key="2">
    <source>
        <dbReference type="Proteomes" id="UP000069850"/>
    </source>
</evidence>
<organism evidence="1 2">
    <name type="scientific">Methanoculleus bourgensis</name>
    <dbReference type="NCBI Taxonomy" id="83986"/>
    <lineage>
        <taxon>Archaea</taxon>
        <taxon>Methanobacteriati</taxon>
        <taxon>Methanobacteriota</taxon>
        <taxon>Stenosarchaea group</taxon>
        <taxon>Methanomicrobia</taxon>
        <taxon>Methanomicrobiales</taxon>
        <taxon>Methanomicrobiaceae</taxon>
        <taxon>Methanoculleus</taxon>
    </lineage>
</organism>
<dbReference type="AntiFam" id="ANF00271">
    <property type="entry name" value="Translation of CRISPR region"/>
</dbReference>
<reference evidence="1 2" key="1">
    <citation type="submission" date="2016-01" db="EMBL/GenBank/DDBJ databases">
        <authorList>
            <person name="Manzoor S."/>
        </authorList>
    </citation>
    <scope>NUCLEOTIDE SEQUENCE [LARGE SCALE GENOMIC DNA]</scope>
    <source>
        <strain evidence="1">Methanoculleus sp MAB1</strain>
    </source>
</reference>
<evidence type="ECO:0000313" key="1">
    <source>
        <dbReference type="EMBL" id="CVK34506.1"/>
    </source>
</evidence>
<dbReference type="Proteomes" id="UP000069850">
    <property type="component" value="Chromosome 1"/>
</dbReference>
<gene>
    <name evidence="1" type="ORF">MMAB1_3293</name>
</gene>